<feature type="compositionally biased region" description="Polar residues" evidence="1">
    <location>
        <begin position="1"/>
        <end position="10"/>
    </location>
</feature>
<dbReference type="PROSITE" id="PS50097">
    <property type="entry name" value="BTB"/>
    <property type="match status" value="1"/>
</dbReference>
<keyword evidence="4" id="KW-1185">Reference proteome</keyword>
<feature type="domain" description="BTB" evidence="2">
    <location>
        <begin position="39"/>
        <end position="77"/>
    </location>
</feature>
<sequence>MSTPTQSESASKPRLCGSDHDPSVKDSRVSFANVSNTIATVKIGVNRKAFTIHLDLLTGSSPYFRKLFKGPSKETES</sequence>
<dbReference type="GeneID" id="54588418"/>
<evidence type="ECO:0000256" key="1">
    <source>
        <dbReference type="SAM" id="MobiDB-lite"/>
    </source>
</evidence>
<dbReference type="AlphaFoldDB" id="A0A6A6J1F3"/>
<protein>
    <recommendedName>
        <fullName evidence="2">BTB domain-containing protein</fullName>
    </recommendedName>
</protein>
<dbReference type="RefSeq" id="XP_033691699.1">
    <property type="nucleotide sequence ID" value="XM_033835088.1"/>
</dbReference>
<name>A0A6A6J1F3_9PLEO</name>
<dbReference type="InterPro" id="IPR000210">
    <property type="entry name" value="BTB/POZ_dom"/>
</dbReference>
<accession>A0A6A6J1F3</accession>
<gene>
    <name evidence="3" type="ORF">BU26DRAFT_599342</name>
</gene>
<feature type="region of interest" description="Disordered" evidence="1">
    <location>
        <begin position="1"/>
        <end position="23"/>
    </location>
</feature>
<dbReference type="Proteomes" id="UP000800094">
    <property type="component" value="Unassembled WGS sequence"/>
</dbReference>
<dbReference type="OrthoDB" id="194443at2759"/>
<reference evidence="3" key="1">
    <citation type="journal article" date="2020" name="Stud. Mycol.">
        <title>101 Dothideomycetes genomes: a test case for predicting lifestyles and emergence of pathogens.</title>
        <authorList>
            <person name="Haridas S."/>
            <person name="Albert R."/>
            <person name="Binder M."/>
            <person name="Bloem J."/>
            <person name="Labutti K."/>
            <person name="Salamov A."/>
            <person name="Andreopoulos B."/>
            <person name="Baker S."/>
            <person name="Barry K."/>
            <person name="Bills G."/>
            <person name="Bluhm B."/>
            <person name="Cannon C."/>
            <person name="Castanera R."/>
            <person name="Culley D."/>
            <person name="Daum C."/>
            <person name="Ezra D."/>
            <person name="Gonzalez J."/>
            <person name="Henrissat B."/>
            <person name="Kuo A."/>
            <person name="Liang C."/>
            <person name="Lipzen A."/>
            <person name="Lutzoni F."/>
            <person name="Magnuson J."/>
            <person name="Mondo S."/>
            <person name="Nolan M."/>
            <person name="Ohm R."/>
            <person name="Pangilinan J."/>
            <person name="Park H.-J."/>
            <person name="Ramirez L."/>
            <person name="Alfaro M."/>
            <person name="Sun H."/>
            <person name="Tritt A."/>
            <person name="Yoshinaga Y."/>
            <person name="Zwiers L.-H."/>
            <person name="Turgeon B."/>
            <person name="Goodwin S."/>
            <person name="Spatafora J."/>
            <person name="Crous P."/>
            <person name="Grigoriev I."/>
        </authorList>
    </citation>
    <scope>NUCLEOTIDE SEQUENCE</scope>
    <source>
        <strain evidence="3">CBS 122368</strain>
    </source>
</reference>
<dbReference type="EMBL" id="ML987189">
    <property type="protein sequence ID" value="KAF2256695.1"/>
    <property type="molecule type" value="Genomic_DNA"/>
</dbReference>
<evidence type="ECO:0000313" key="4">
    <source>
        <dbReference type="Proteomes" id="UP000800094"/>
    </source>
</evidence>
<proteinExistence type="predicted"/>
<organism evidence="3 4">
    <name type="scientific">Trematosphaeria pertusa</name>
    <dbReference type="NCBI Taxonomy" id="390896"/>
    <lineage>
        <taxon>Eukaryota</taxon>
        <taxon>Fungi</taxon>
        <taxon>Dikarya</taxon>
        <taxon>Ascomycota</taxon>
        <taxon>Pezizomycotina</taxon>
        <taxon>Dothideomycetes</taxon>
        <taxon>Pleosporomycetidae</taxon>
        <taxon>Pleosporales</taxon>
        <taxon>Massarineae</taxon>
        <taxon>Trematosphaeriaceae</taxon>
        <taxon>Trematosphaeria</taxon>
    </lineage>
</organism>
<evidence type="ECO:0000259" key="2">
    <source>
        <dbReference type="PROSITE" id="PS50097"/>
    </source>
</evidence>
<evidence type="ECO:0000313" key="3">
    <source>
        <dbReference type="EMBL" id="KAF2256695.1"/>
    </source>
</evidence>